<dbReference type="AlphaFoldDB" id="A0A516IUA9"/>
<dbReference type="OrthoDB" id="332228at2"/>
<dbReference type="InterPro" id="IPR047677">
    <property type="entry name" value="GDCCVxC"/>
</dbReference>
<sequence>MHLTSTLTCPQCSGVTEETMPTDACQFFYDCRHCGAVLRPLRGDCCVFCSYGDVPCPPIQEAKNSGGTPGCCSAR</sequence>
<dbReference type="EMBL" id="CP041659">
    <property type="protein sequence ID" value="QDP20460.1"/>
    <property type="molecule type" value="Genomic_DNA"/>
</dbReference>
<reference evidence="1 2" key="1">
    <citation type="submission" date="2019-07" db="EMBL/GenBank/DDBJ databases">
        <title>Sphingomonas AE3 Genome sequencing and assembly.</title>
        <authorList>
            <person name="Kim H."/>
        </authorList>
    </citation>
    <scope>NUCLEOTIDE SEQUENCE [LARGE SCALE GENOMIC DNA]</scope>
    <source>
        <strain evidence="1 2">AE3</strain>
    </source>
</reference>
<gene>
    <name evidence="1" type="ORF">FMM02_00405</name>
</gene>
<name>A0A516IUA9_9SPHN</name>
<keyword evidence="2" id="KW-1185">Reference proteome</keyword>
<protein>
    <submittedName>
        <fullName evidence="1">Uncharacterized protein</fullName>
    </submittedName>
</protein>
<dbReference type="KEGG" id="sxa:FMM02_00405"/>
<organism evidence="1 2">
    <name type="scientific">Sphingomonas xanthus</name>
    <dbReference type="NCBI Taxonomy" id="2594473"/>
    <lineage>
        <taxon>Bacteria</taxon>
        <taxon>Pseudomonadati</taxon>
        <taxon>Pseudomonadota</taxon>
        <taxon>Alphaproteobacteria</taxon>
        <taxon>Sphingomonadales</taxon>
        <taxon>Sphingomonadaceae</taxon>
        <taxon>Sphingomonas</taxon>
    </lineage>
</organism>
<dbReference type="RefSeq" id="WP_147494908.1">
    <property type="nucleotide sequence ID" value="NZ_CP041659.1"/>
</dbReference>
<accession>A0A516IUA9</accession>
<evidence type="ECO:0000313" key="1">
    <source>
        <dbReference type="EMBL" id="QDP20460.1"/>
    </source>
</evidence>
<evidence type="ECO:0000313" key="2">
    <source>
        <dbReference type="Proteomes" id="UP000321857"/>
    </source>
</evidence>
<proteinExistence type="predicted"/>
<dbReference type="Proteomes" id="UP000321857">
    <property type="component" value="Chromosome"/>
</dbReference>
<dbReference type="NCBIfam" id="NF041374">
    <property type="entry name" value="GDCCVxC"/>
    <property type="match status" value="1"/>
</dbReference>